<comment type="caution">
    <text evidence="1">The sequence shown here is derived from an EMBL/GenBank/DDBJ whole genome shotgun (WGS) entry which is preliminary data.</text>
</comment>
<gene>
    <name evidence="1" type="primary">g10244</name>
    <name evidence="1" type="ORF">NpPPO83_00010244</name>
</gene>
<name>A0ACB5RPE1_9PEZI</name>
<organism evidence="1 2">
    <name type="scientific">Neofusicoccum parvum</name>
    <dbReference type="NCBI Taxonomy" id="310453"/>
    <lineage>
        <taxon>Eukaryota</taxon>
        <taxon>Fungi</taxon>
        <taxon>Dikarya</taxon>
        <taxon>Ascomycota</taxon>
        <taxon>Pezizomycotina</taxon>
        <taxon>Dothideomycetes</taxon>
        <taxon>Dothideomycetes incertae sedis</taxon>
        <taxon>Botryosphaeriales</taxon>
        <taxon>Botryosphaeriaceae</taxon>
        <taxon>Neofusicoccum</taxon>
    </lineage>
</organism>
<proteinExistence type="predicted"/>
<accession>A0ACB5RPE1</accession>
<dbReference type="Proteomes" id="UP001165186">
    <property type="component" value="Unassembled WGS sequence"/>
</dbReference>
<evidence type="ECO:0000313" key="2">
    <source>
        <dbReference type="Proteomes" id="UP001165186"/>
    </source>
</evidence>
<sequence length="220" mass="24630">MHLEKGIEFHEKGEVQKATYHWRLAAKAEIPTAMLLYALACRHGWGMRPNPAEGVKWLRKAVDAAQLEVADDEDLVTKGKPGPDVVERRTHKAQFAVSVYELGVSYMNGWGIQQDKGLALRCFEIAGNWGDGDALAEAGFCYHEGIGCKKDLRKSAKFYRMAEAKGVSVAGNSWIHKDKYKDDDADDDRGRGRSSKKESDKKARDKSRTRALFSRKKSIA</sequence>
<evidence type="ECO:0000313" key="1">
    <source>
        <dbReference type="EMBL" id="GME22385.1"/>
    </source>
</evidence>
<reference evidence="1" key="1">
    <citation type="submission" date="2024-09" db="EMBL/GenBank/DDBJ databases">
        <title>Draft Genome Sequences of Neofusicoccum parvum.</title>
        <authorList>
            <person name="Ashida A."/>
            <person name="Camagna M."/>
            <person name="Tanaka A."/>
            <person name="Takemoto D."/>
        </authorList>
    </citation>
    <scope>NUCLEOTIDE SEQUENCE</scope>
    <source>
        <strain evidence="1">PPO83</strain>
    </source>
</reference>
<keyword evidence="2" id="KW-1185">Reference proteome</keyword>
<dbReference type="EMBL" id="BSXG01000002">
    <property type="protein sequence ID" value="GME22385.1"/>
    <property type="molecule type" value="Genomic_DNA"/>
</dbReference>
<protein>
    <submittedName>
        <fullName evidence="1">Sel1-like protein</fullName>
    </submittedName>
</protein>